<evidence type="ECO:0000313" key="1">
    <source>
        <dbReference type="EMBL" id="KAE9523622.1"/>
    </source>
</evidence>
<evidence type="ECO:0000313" key="2">
    <source>
        <dbReference type="Proteomes" id="UP000475862"/>
    </source>
</evidence>
<comment type="caution">
    <text evidence="1">The sequence shown here is derived from an EMBL/GenBank/DDBJ whole genome shotgun (WGS) entry which is preliminary data.</text>
</comment>
<sequence length="274" mass="31792">MKKKSTTRKYNPKPSQVKKAENCGTQQFLEAHMLPNITLTCNSRNLIVSPKIKEVFCVQGNAHCPTLKEFALRALYVWKTPFYKDWVPKNLCEQLSSGPAASCMQCLRPLFTYTYICILQYEAENCGTQQFLEAHMLPNITLTCNSRNLIVSPKIKEVFCVQGNAHCPTLKEFALRALYVWKTPFYKDWVPKNLCEQLSSGPAASCMQCLRPLFTYTYICILQYDFFFRSHTHFNAQYFCSKSCHGAFKQITNRYQMDLQELDFKIKPYGFFQS</sequence>
<reference evidence="1 2" key="1">
    <citation type="submission" date="2019-08" db="EMBL/GenBank/DDBJ databases">
        <title>The genome of the soybean aphid Biotype 1, its phylome, world population structure and adaptation to the North American continent.</title>
        <authorList>
            <person name="Giordano R."/>
            <person name="Donthu R.K."/>
            <person name="Hernandez A.G."/>
            <person name="Wright C.L."/>
            <person name="Zimin A.V."/>
        </authorList>
    </citation>
    <scope>NUCLEOTIDE SEQUENCE [LARGE SCALE GENOMIC DNA]</scope>
    <source>
        <tissue evidence="1">Whole aphids</tissue>
    </source>
</reference>
<dbReference type="AlphaFoldDB" id="A0A6G0SZE2"/>
<accession>A0A6G0SZE2</accession>
<dbReference type="EMBL" id="VYZN01000079">
    <property type="protein sequence ID" value="KAE9523622.1"/>
    <property type="molecule type" value="Genomic_DNA"/>
</dbReference>
<gene>
    <name evidence="1" type="ORF">AGLY_016174</name>
</gene>
<organism evidence="1 2">
    <name type="scientific">Aphis glycines</name>
    <name type="common">Soybean aphid</name>
    <dbReference type="NCBI Taxonomy" id="307491"/>
    <lineage>
        <taxon>Eukaryota</taxon>
        <taxon>Metazoa</taxon>
        <taxon>Ecdysozoa</taxon>
        <taxon>Arthropoda</taxon>
        <taxon>Hexapoda</taxon>
        <taxon>Insecta</taxon>
        <taxon>Pterygota</taxon>
        <taxon>Neoptera</taxon>
        <taxon>Paraneoptera</taxon>
        <taxon>Hemiptera</taxon>
        <taxon>Sternorrhyncha</taxon>
        <taxon>Aphidomorpha</taxon>
        <taxon>Aphidoidea</taxon>
        <taxon>Aphididae</taxon>
        <taxon>Aphidini</taxon>
        <taxon>Aphis</taxon>
        <taxon>Aphis</taxon>
    </lineage>
</organism>
<keyword evidence="2" id="KW-1185">Reference proteome</keyword>
<protein>
    <submittedName>
        <fullName evidence="1">Uncharacterized protein</fullName>
    </submittedName>
</protein>
<dbReference type="OrthoDB" id="2021138at2759"/>
<name>A0A6G0SZE2_APHGL</name>
<dbReference type="Proteomes" id="UP000475862">
    <property type="component" value="Unassembled WGS sequence"/>
</dbReference>
<proteinExistence type="predicted"/>